<evidence type="ECO:0000256" key="9">
    <source>
        <dbReference type="ARBA" id="ARBA00023008"/>
    </source>
</evidence>
<evidence type="ECO:0000256" key="11">
    <source>
        <dbReference type="ARBA" id="ARBA00024688"/>
    </source>
</evidence>
<evidence type="ECO:0000256" key="8">
    <source>
        <dbReference type="ARBA" id="ARBA00022989"/>
    </source>
</evidence>
<dbReference type="PROSITE" id="PS50857">
    <property type="entry name" value="COX2_CUA"/>
    <property type="match status" value="1"/>
</dbReference>
<evidence type="ECO:0000313" key="17">
    <source>
        <dbReference type="Proteomes" id="UP000247536"/>
    </source>
</evidence>
<dbReference type="PROSITE" id="PS00078">
    <property type="entry name" value="COX2"/>
    <property type="match status" value="1"/>
</dbReference>
<dbReference type="Proteomes" id="UP000247536">
    <property type="component" value="Unassembled WGS sequence"/>
</dbReference>
<reference evidence="16 17" key="1">
    <citation type="submission" date="2018-06" db="EMBL/GenBank/DDBJ databases">
        <title>Rhizobium wuzhouense sp. nov., isolated from roots of Oryza officinalis.</title>
        <authorList>
            <person name="Yuan T."/>
        </authorList>
    </citation>
    <scope>NUCLEOTIDE SEQUENCE [LARGE SCALE GENOMIC DNA]</scope>
    <source>
        <strain evidence="16 17">W44</strain>
    </source>
</reference>
<dbReference type="InterPro" id="IPR014222">
    <property type="entry name" value="Cyt_c_oxidase_su2"/>
</dbReference>
<evidence type="ECO:0000256" key="5">
    <source>
        <dbReference type="ARBA" id="ARBA00022692"/>
    </source>
</evidence>
<sequence length="235" mass="25577">MRLWFPRVMIALAAPVILGSCSGDLSALDPAGPYAGAIANLWWVMLIGAGLIFALVISLFLLVLYRPGFGSALSARRWMIFGGLILPVPVLLTLIVYGLAKGEYLLGAWQNEPVIARVEAQARMWKWEFAYPDMDLSNDATGVLHIPAGGVVEVSVTSTDVIHSFWIPRLAGKIDAIPGHTTRLRIKADAPGRYGGICAEYCGTGHSAMRFTVEAHAPEIYRQRLTELTTAKADR</sequence>
<dbReference type="InterPro" id="IPR001505">
    <property type="entry name" value="Copper_CuA"/>
</dbReference>
<keyword evidence="3" id="KW-0813">Transport</keyword>
<accession>A0ABX5NLR9</accession>
<keyword evidence="9" id="KW-0186">Copper</keyword>
<dbReference type="NCBIfam" id="TIGR02866">
    <property type="entry name" value="CoxB"/>
    <property type="match status" value="1"/>
</dbReference>
<keyword evidence="6" id="KW-0479">Metal-binding</keyword>
<evidence type="ECO:0000256" key="6">
    <source>
        <dbReference type="ARBA" id="ARBA00022723"/>
    </source>
</evidence>
<evidence type="ECO:0000256" key="10">
    <source>
        <dbReference type="ARBA" id="ARBA00023136"/>
    </source>
</evidence>
<feature type="transmembrane region" description="Helical" evidence="14">
    <location>
        <begin position="42"/>
        <end position="65"/>
    </location>
</feature>
<evidence type="ECO:0000313" key="16">
    <source>
        <dbReference type="EMBL" id="PYB70437.1"/>
    </source>
</evidence>
<evidence type="ECO:0000256" key="13">
    <source>
        <dbReference type="ARBA" id="ARBA00047816"/>
    </source>
</evidence>
<dbReference type="PANTHER" id="PTHR22888">
    <property type="entry name" value="CYTOCHROME C OXIDASE, SUBUNIT II"/>
    <property type="match status" value="1"/>
</dbReference>
<feature type="domain" description="Cytochrome oxidase subunit II copper A binding" evidence="15">
    <location>
        <begin position="113"/>
        <end position="227"/>
    </location>
</feature>
<comment type="subcellular location">
    <subcellularLocation>
        <location evidence="1">Membrane</location>
        <topology evidence="1">Multi-pass membrane protein</topology>
    </subcellularLocation>
</comment>
<evidence type="ECO:0000256" key="12">
    <source>
        <dbReference type="ARBA" id="ARBA00031399"/>
    </source>
</evidence>
<keyword evidence="7" id="KW-0249">Electron transport</keyword>
<keyword evidence="8 14" id="KW-1133">Transmembrane helix</keyword>
<protein>
    <recommendedName>
        <fullName evidence="12">Cytochrome aa3 subunit 2</fullName>
    </recommendedName>
</protein>
<dbReference type="RefSeq" id="WP_110793653.1">
    <property type="nucleotide sequence ID" value="NZ_QJRY01000009.1"/>
</dbReference>
<proteinExistence type="inferred from homology"/>
<evidence type="ECO:0000256" key="3">
    <source>
        <dbReference type="ARBA" id="ARBA00022448"/>
    </source>
</evidence>
<keyword evidence="4" id="KW-0679">Respiratory chain</keyword>
<name>A0ABX5NLR9_9HYPH</name>
<comment type="similarity">
    <text evidence="2">Belongs to the cytochrome c oxidase subunit 2 family.</text>
</comment>
<gene>
    <name evidence="16" type="primary">coxB</name>
    <name evidence="16" type="ORF">DMY87_21295</name>
</gene>
<feature type="transmembrane region" description="Helical" evidence="14">
    <location>
        <begin position="77"/>
        <end position="100"/>
    </location>
</feature>
<evidence type="ECO:0000256" key="7">
    <source>
        <dbReference type="ARBA" id="ARBA00022982"/>
    </source>
</evidence>
<evidence type="ECO:0000259" key="15">
    <source>
        <dbReference type="PROSITE" id="PS50857"/>
    </source>
</evidence>
<evidence type="ECO:0000256" key="2">
    <source>
        <dbReference type="ARBA" id="ARBA00007866"/>
    </source>
</evidence>
<comment type="function">
    <text evidence="11">Subunits I and II form the functional core of the enzyme complex. Electrons originating in cytochrome c are transferred via heme a and Cu(A) to the binuclear center formed by heme a3 and Cu(B).</text>
</comment>
<dbReference type="InterPro" id="IPR002429">
    <property type="entry name" value="CcO_II-like_C"/>
</dbReference>
<dbReference type="InterPro" id="IPR008972">
    <property type="entry name" value="Cupredoxin"/>
</dbReference>
<comment type="catalytic activity">
    <reaction evidence="13">
        <text>4 Fe(II)-[cytochrome c] + O2 + 8 H(+)(in) = 4 Fe(III)-[cytochrome c] + 2 H2O + 4 H(+)(out)</text>
        <dbReference type="Rhea" id="RHEA:11436"/>
        <dbReference type="Rhea" id="RHEA-COMP:10350"/>
        <dbReference type="Rhea" id="RHEA-COMP:14399"/>
        <dbReference type="ChEBI" id="CHEBI:15377"/>
        <dbReference type="ChEBI" id="CHEBI:15378"/>
        <dbReference type="ChEBI" id="CHEBI:15379"/>
        <dbReference type="ChEBI" id="CHEBI:29033"/>
        <dbReference type="ChEBI" id="CHEBI:29034"/>
        <dbReference type="EC" id="7.1.1.9"/>
    </reaction>
</comment>
<dbReference type="Gene3D" id="2.60.40.420">
    <property type="entry name" value="Cupredoxins - blue copper proteins"/>
    <property type="match status" value="1"/>
</dbReference>
<dbReference type="Pfam" id="PF00116">
    <property type="entry name" value="COX2"/>
    <property type="match status" value="1"/>
</dbReference>
<keyword evidence="17" id="KW-1185">Reference proteome</keyword>
<keyword evidence="5 14" id="KW-0812">Transmembrane</keyword>
<comment type="caution">
    <text evidence="16">The sequence shown here is derived from an EMBL/GenBank/DDBJ whole genome shotgun (WGS) entry which is preliminary data.</text>
</comment>
<organism evidence="16 17">
    <name type="scientific">Rhizobium wuzhouense</name>
    <dbReference type="NCBI Taxonomy" id="1986026"/>
    <lineage>
        <taxon>Bacteria</taxon>
        <taxon>Pseudomonadati</taxon>
        <taxon>Pseudomonadota</taxon>
        <taxon>Alphaproteobacteria</taxon>
        <taxon>Hyphomicrobiales</taxon>
        <taxon>Rhizobiaceae</taxon>
        <taxon>Rhizobium/Agrobacterium group</taxon>
        <taxon>Rhizobium</taxon>
    </lineage>
</organism>
<dbReference type="PANTHER" id="PTHR22888:SF9">
    <property type="entry name" value="CYTOCHROME C OXIDASE SUBUNIT 2"/>
    <property type="match status" value="1"/>
</dbReference>
<dbReference type="EMBL" id="QJRY01000009">
    <property type="protein sequence ID" value="PYB70437.1"/>
    <property type="molecule type" value="Genomic_DNA"/>
</dbReference>
<evidence type="ECO:0000256" key="1">
    <source>
        <dbReference type="ARBA" id="ARBA00004141"/>
    </source>
</evidence>
<dbReference type="SUPFAM" id="SSF49503">
    <property type="entry name" value="Cupredoxins"/>
    <property type="match status" value="1"/>
</dbReference>
<dbReference type="PROSITE" id="PS51257">
    <property type="entry name" value="PROKAR_LIPOPROTEIN"/>
    <property type="match status" value="1"/>
</dbReference>
<evidence type="ECO:0000256" key="14">
    <source>
        <dbReference type="SAM" id="Phobius"/>
    </source>
</evidence>
<dbReference type="InterPro" id="IPR045187">
    <property type="entry name" value="CcO_II"/>
</dbReference>
<evidence type="ECO:0000256" key="4">
    <source>
        <dbReference type="ARBA" id="ARBA00022660"/>
    </source>
</evidence>
<keyword evidence="10 14" id="KW-0472">Membrane</keyword>